<feature type="region of interest" description="Disordered" evidence="1">
    <location>
        <begin position="1"/>
        <end position="66"/>
    </location>
</feature>
<dbReference type="AlphaFoldDB" id="F2U2N9"/>
<accession>F2U2N9</accession>
<evidence type="ECO:0000256" key="1">
    <source>
        <dbReference type="SAM" id="MobiDB-lite"/>
    </source>
</evidence>
<feature type="region of interest" description="Disordered" evidence="1">
    <location>
        <begin position="115"/>
        <end position="136"/>
    </location>
</feature>
<protein>
    <submittedName>
        <fullName evidence="2">Uncharacterized protein</fullName>
    </submittedName>
</protein>
<feature type="compositionally biased region" description="Basic and acidic residues" evidence="1">
    <location>
        <begin position="80"/>
        <end position="101"/>
    </location>
</feature>
<dbReference type="EMBL" id="GL832960">
    <property type="protein sequence ID" value="EGD81883.1"/>
    <property type="molecule type" value="Genomic_DNA"/>
</dbReference>
<feature type="compositionally biased region" description="Low complexity" evidence="1">
    <location>
        <begin position="1"/>
        <end position="11"/>
    </location>
</feature>
<evidence type="ECO:0000313" key="2">
    <source>
        <dbReference type="EMBL" id="EGD81883.1"/>
    </source>
</evidence>
<dbReference type="Proteomes" id="UP000007799">
    <property type="component" value="Unassembled WGS sequence"/>
</dbReference>
<dbReference type="Pfam" id="PF21071">
    <property type="entry name" value="LARP1_HEAT"/>
    <property type="match status" value="1"/>
</dbReference>
<dbReference type="InParanoid" id="F2U2N9"/>
<feature type="compositionally biased region" description="Polar residues" evidence="1">
    <location>
        <begin position="49"/>
        <end position="60"/>
    </location>
</feature>
<evidence type="ECO:0000313" key="3">
    <source>
        <dbReference type="Proteomes" id="UP000007799"/>
    </source>
</evidence>
<gene>
    <name evidence="2" type="ORF">PTSG_02569</name>
</gene>
<feature type="region of interest" description="Disordered" evidence="1">
    <location>
        <begin position="79"/>
        <end position="101"/>
    </location>
</feature>
<organism evidence="3">
    <name type="scientific">Salpingoeca rosetta (strain ATCC 50818 / BSB-021)</name>
    <dbReference type="NCBI Taxonomy" id="946362"/>
    <lineage>
        <taxon>Eukaryota</taxon>
        <taxon>Choanoflagellata</taxon>
        <taxon>Craspedida</taxon>
        <taxon>Salpingoecidae</taxon>
        <taxon>Salpingoeca</taxon>
    </lineage>
</organism>
<dbReference type="RefSeq" id="XP_004996066.1">
    <property type="nucleotide sequence ID" value="XM_004996009.1"/>
</dbReference>
<dbReference type="eggNOG" id="KOG2590">
    <property type="taxonomic scope" value="Eukaryota"/>
</dbReference>
<name>F2U2N9_SALR5</name>
<dbReference type="InterPro" id="IPR006607">
    <property type="entry name" value="DM15"/>
</dbReference>
<reference evidence="2" key="1">
    <citation type="submission" date="2009-08" db="EMBL/GenBank/DDBJ databases">
        <title>Annotation of Salpingoeca rosetta.</title>
        <authorList>
            <consortium name="The Broad Institute Genome Sequencing Platform"/>
            <person name="Russ C."/>
            <person name="Cuomo C."/>
            <person name="Burger G."/>
            <person name="Gray M.W."/>
            <person name="Holland P.W.H."/>
            <person name="King N."/>
            <person name="Lang F.B.F."/>
            <person name="Roger A.J."/>
            <person name="Ruiz-Trillo I."/>
            <person name="Young S.K."/>
            <person name="Zeng Q."/>
            <person name="Gargeya S."/>
            <person name="Alvarado L."/>
            <person name="Berlin A."/>
            <person name="Chapman S.B."/>
            <person name="Chen Z."/>
            <person name="Freedman E."/>
            <person name="Gellesch M."/>
            <person name="Goldberg J."/>
            <person name="Griggs A."/>
            <person name="Gujja S."/>
            <person name="Heilman E."/>
            <person name="Heiman D."/>
            <person name="Howarth C."/>
            <person name="Mehta T."/>
            <person name="Neiman D."/>
            <person name="Pearson M."/>
            <person name="Roberts A."/>
            <person name="Saif S."/>
            <person name="Shea T."/>
            <person name="Shenoy N."/>
            <person name="Sisk P."/>
            <person name="Stolte C."/>
            <person name="Sykes S."/>
            <person name="White J."/>
            <person name="Yandava C."/>
            <person name="Haas B."/>
            <person name="Nusbaum C."/>
            <person name="Birren B."/>
        </authorList>
    </citation>
    <scope>NUCLEOTIDE SEQUENCE [LARGE SCALE GENOMIC DNA]</scope>
    <source>
        <strain evidence="2">ATCC 50818</strain>
    </source>
</reference>
<feature type="compositionally biased region" description="Basic and acidic residues" evidence="1">
    <location>
        <begin position="20"/>
        <end position="29"/>
    </location>
</feature>
<feature type="compositionally biased region" description="Basic residues" evidence="1">
    <location>
        <begin position="30"/>
        <end position="42"/>
    </location>
</feature>
<feature type="compositionally biased region" description="Polar residues" evidence="1">
    <location>
        <begin position="168"/>
        <end position="179"/>
    </location>
</feature>
<feature type="region of interest" description="Disordered" evidence="1">
    <location>
        <begin position="159"/>
        <end position="239"/>
    </location>
</feature>
<sequence>MSSRGASSSRYGGHRSSSRQRSDSFGDQRRRTHSFGKGRRPGINHNWRQRNSSEPTTRSSDIVDAIKPKTDGCLIPVIFGDEKGNKKDATEANGHKVEDKPLDKLLDSFEFEDGPIEDDGCLDDDPQPAARRAYPEDQLSASGINLLRIVYDRAHMSADRASPYRRVSNASKRSESPSSLHWEPTFANTQGNGGRHRRANSTGSRPGRRSPLNKVQDSQALRYYKPTRPKHAKGSQTFKTKYSPDAVTEKGVGWYIDEENEHRGSTVVFADGVRFNQDTYTAFHEKCMRGEQDETNHWTMPRLYRFWSYLLRDCFIKAMYDEFRALAHRDAEGGHRYGLECLFRFYGYGLEQQFKEDRFNLALFDDFEAEVIADFDQGQLYGLEKYVSFLEYSGFPRDRIHPRIKEAMVDYPTLSSFKQRV</sequence>
<dbReference type="SMART" id="SM00684">
    <property type="entry name" value="DM15"/>
    <property type="match status" value="2"/>
</dbReference>
<feature type="compositionally biased region" description="Acidic residues" evidence="1">
    <location>
        <begin position="115"/>
        <end position="126"/>
    </location>
</feature>
<dbReference type="OrthoDB" id="340227at2759"/>
<dbReference type="KEGG" id="sre:PTSG_02569"/>
<keyword evidence="3" id="KW-1185">Reference proteome</keyword>
<dbReference type="STRING" id="946362.F2U2N9"/>
<dbReference type="GO" id="GO:0048255">
    <property type="term" value="P:mRNA stabilization"/>
    <property type="evidence" value="ECO:0007669"/>
    <property type="project" value="InterPro"/>
</dbReference>
<proteinExistence type="predicted"/>
<dbReference type="GeneID" id="16076650"/>
<dbReference type="GO" id="GO:0000339">
    <property type="term" value="F:RNA cap binding"/>
    <property type="evidence" value="ECO:0007669"/>
    <property type="project" value="InterPro"/>
</dbReference>